<keyword evidence="3" id="KW-1185">Reference proteome</keyword>
<evidence type="ECO:0000313" key="2">
    <source>
        <dbReference type="EMBL" id="KAF2459044.1"/>
    </source>
</evidence>
<dbReference type="AlphaFoldDB" id="A0A6A6P5G2"/>
<feature type="compositionally biased region" description="Basic and acidic residues" evidence="1">
    <location>
        <begin position="198"/>
        <end position="216"/>
    </location>
</feature>
<reference evidence="2" key="1">
    <citation type="journal article" date="2020" name="Stud. Mycol.">
        <title>101 Dothideomycetes genomes: a test case for predicting lifestyles and emergence of pathogens.</title>
        <authorList>
            <person name="Haridas S."/>
            <person name="Albert R."/>
            <person name="Binder M."/>
            <person name="Bloem J."/>
            <person name="Labutti K."/>
            <person name="Salamov A."/>
            <person name="Andreopoulos B."/>
            <person name="Baker S."/>
            <person name="Barry K."/>
            <person name="Bills G."/>
            <person name="Bluhm B."/>
            <person name="Cannon C."/>
            <person name="Castanera R."/>
            <person name="Culley D."/>
            <person name="Daum C."/>
            <person name="Ezra D."/>
            <person name="Gonzalez J."/>
            <person name="Henrissat B."/>
            <person name="Kuo A."/>
            <person name="Liang C."/>
            <person name="Lipzen A."/>
            <person name="Lutzoni F."/>
            <person name="Magnuson J."/>
            <person name="Mondo S."/>
            <person name="Nolan M."/>
            <person name="Ohm R."/>
            <person name="Pangilinan J."/>
            <person name="Park H.-J."/>
            <person name="Ramirez L."/>
            <person name="Alfaro M."/>
            <person name="Sun H."/>
            <person name="Tritt A."/>
            <person name="Yoshinaga Y."/>
            <person name="Zwiers L.-H."/>
            <person name="Turgeon B."/>
            <person name="Goodwin S."/>
            <person name="Spatafora J."/>
            <person name="Crous P."/>
            <person name="Grigoriev I."/>
        </authorList>
    </citation>
    <scope>NUCLEOTIDE SEQUENCE</scope>
    <source>
        <strain evidence="2">ATCC 16933</strain>
    </source>
</reference>
<name>A0A6A6P5G2_9PEZI</name>
<feature type="region of interest" description="Disordered" evidence="1">
    <location>
        <begin position="193"/>
        <end position="270"/>
    </location>
</feature>
<proteinExistence type="predicted"/>
<accession>A0A6A6P5G2</accession>
<dbReference type="EMBL" id="MU001676">
    <property type="protein sequence ID" value="KAF2459044.1"/>
    <property type="molecule type" value="Genomic_DNA"/>
</dbReference>
<dbReference type="OrthoDB" id="5391496at2759"/>
<protein>
    <submittedName>
        <fullName evidence="2">Uncharacterized protein</fullName>
    </submittedName>
</protein>
<evidence type="ECO:0000313" key="3">
    <source>
        <dbReference type="Proteomes" id="UP000799766"/>
    </source>
</evidence>
<evidence type="ECO:0000256" key="1">
    <source>
        <dbReference type="SAM" id="MobiDB-lite"/>
    </source>
</evidence>
<dbReference type="Proteomes" id="UP000799766">
    <property type="component" value="Unassembled WGS sequence"/>
</dbReference>
<sequence length="337" mass="35662">MANHSSNLSPLALEHVSLPALLQLLLSHPSPSHLVLCSSRSAFLDALHIEAAQEATATVLSSMSAPAPAHPLQNPTLRLLSSARRVSLAFCTSLHALRAHITIYASSPQQSAATPAAPAAAKKPISTAASTTSDSGGTCPPLLVVVNLVAAHRNDGVGNHFSAQGIGRTLASAVDAAATIGARLVLVERQLARAESANTEREERAGEGKSRQDEGVKGSMGPESDEEVGATAVGEVMAESRRGEDMDLDGDEMSLGEAERTTERDGEYDAGGEDVLDPWAVQLPILNFSAQRSGARGRAWMGRTVEARRVLERWCRFVRLNANEWPDIEGVAERTVT</sequence>
<feature type="compositionally biased region" description="Basic and acidic residues" evidence="1">
    <location>
        <begin position="257"/>
        <end position="267"/>
    </location>
</feature>
<organism evidence="2 3">
    <name type="scientific">Lineolata rhizophorae</name>
    <dbReference type="NCBI Taxonomy" id="578093"/>
    <lineage>
        <taxon>Eukaryota</taxon>
        <taxon>Fungi</taxon>
        <taxon>Dikarya</taxon>
        <taxon>Ascomycota</taxon>
        <taxon>Pezizomycotina</taxon>
        <taxon>Dothideomycetes</taxon>
        <taxon>Dothideomycetes incertae sedis</taxon>
        <taxon>Lineolatales</taxon>
        <taxon>Lineolataceae</taxon>
        <taxon>Lineolata</taxon>
    </lineage>
</organism>
<gene>
    <name evidence="2" type="ORF">BDY21DRAFT_199754</name>
</gene>